<accession>A0A8J8SF99</accession>
<reference evidence="2" key="1">
    <citation type="submission" date="2020-07" db="EMBL/GenBank/DDBJ databases">
        <title>Vallitalea pronyensis genome.</title>
        <authorList>
            <person name="Postec A."/>
        </authorList>
    </citation>
    <scope>NUCLEOTIDE SEQUENCE</scope>
    <source>
        <strain evidence="2">FatNI3</strain>
    </source>
</reference>
<protein>
    <submittedName>
        <fullName evidence="2">TIM barrel protein</fullName>
    </submittedName>
</protein>
<gene>
    <name evidence="2" type="ORF">HZI73_02160</name>
</gene>
<dbReference type="EMBL" id="CP058649">
    <property type="protein sequence ID" value="QUI21162.1"/>
    <property type="molecule type" value="Genomic_DNA"/>
</dbReference>
<sequence>MNWKIAGAPGAWGVEDAHHPHNPPYEKVLDDAALAGYKGIELGPYGYLPQEINALQEALEKRKLTIVAGTLYDDLVSEINVEKVMEKNRITCKLLSQLPKAEQVAGQRYKTPYLVVIDAVNKRRDTVAGHPEEAERLNDVHWNQLVEHIKGISVVAKEYGVRVVIHPHAGGYIEFADEIDRMMKDISADEAGLCLDTGHLYYSNMQPDAWLKKYAHRLDYVHFKDINQEVYTQVLKSHTGFFKGCEQGVMCPIGSGIVDYEKVREALIAIEYRGWITIEQERDPLLADGSLEDAKKSIAYLNARGYGL</sequence>
<dbReference type="RefSeq" id="WP_212696624.1">
    <property type="nucleotide sequence ID" value="NZ_CP058649.1"/>
</dbReference>
<proteinExistence type="predicted"/>
<dbReference type="PANTHER" id="PTHR12110">
    <property type="entry name" value="HYDROXYPYRUVATE ISOMERASE"/>
    <property type="match status" value="1"/>
</dbReference>
<dbReference type="PANTHER" id="PTHR12110:SF41">
    <property type="entry name" value="INOSOSE DEHYDRATASE"/>
    <property type="match status" value="1"/>
</dbReference>
<dbReference type="AlphaFoldDB" id="A0A8J8SF99"/>
<dbReference type="KEGG" id="vpy:HZI73_02160"/>
<organism evidence="2 3">
    <name type="scientific">Vallitalea pronyensis</name>
    <dbReference type="NCBI Taxonomy" id="1348613"/>
    <lineage>
        <taxon>Bacteria</taxon>
        <taxon>Bacillati</taxon>
        <taxon>Bacillota</taxon>
        <taxon>Clostridia</taxon>
        <taxon>Lachnospirales</taxon>
        <taxon>Vallitaleaceae</taxon>
        <taxon>Vallitalea</taxon>
    </lineage>
</organism>
<dbReference type="Pfam" id="PF01261">
    <property type="entry name" value="AP_endonuc_2"/>
    <property type="match status" value="1"/>
</dbReference>
<dbReference type="SUPFAM" id="SSF51658">
    <property type="entry name" value="Xylose isomerase-like"/>
    <property type="match status" value="1"/>
</dbReference>
<evidence type="ECO:0000313" key="2">
    <source>
        <dbReference type="EMBL" id="QUI21162.1"/>
    </source>
</evidence>
<dbReference type="InterPro" id="IPR036237">
    <property type="entry name" value="Xyl_isomerase-like_sf"/>
</dbReference>
<dbReference type="Proteomes" id="UP000683246">
    <property type="component" value="Chromosome"/>
</dbReference>
<dbReference type="InterPro" id="IPR013022">
    <property type="entry name" value="Xyl_isomerase-like_TIM-brl"/>
</dbReference>
<keyword evidence="3" id="KW-1185">Reference proteome</keyword>
<evidence type="ECO:0000313" key="3">
    <source>
        <dbReference type="Proteomes" id="UP000683246"/>
    </source>
</evidence>
<evidence type="ECO:0000259" key="1">
    <source>
        <dbReference type="Pfam" id="PF01261"/>
    </source>
</evidence>
<dbReference type="Gene3D" id="3.20.20.150">
    <property type="entry name" value="Divalent-metal-dependent TIM barrel enzymes"/>
    <property type="match status" value="1"/>
</dbReference>
<feature type="domain" description="Xylose isomerase-like TIM barrel" evidence="1">
    <location>
        <begin position="29"/>
        <end position="302"/>
    </location>
</feature>
<dbReference type="InterPro" id="IPR050312">
    <property type="entry name" value="IolE/XylAMocC-like"/>
</dbReference>
<name>A0A8J8SF99_9FIRM</name>